<feature type="compositionally biased region" description="Basic and acidic residues" evidence="3">
    <location>
        <begin position="46"/>
        <end position="55"/>
    </location>
</feature>
<dbReference type="PROSITE" id="PS51316">
    <property type="entry name" value="ODV"/>
    <property type="match status" value="1"/>
</dbReference>
<feature type="domain" description="Olduvai" evidence="4">
    <location>
        <begin position="16"/>
        <end position="114"/>
    </location>
</feature>
<dbReference type="SMART" id="SM01148">
    <property type="entry name" value="DUF1220"/>
    <property type="match status" value="1"/>
</dbReference>
<protein>
    <submittedName>
        <fullName evidence="6">Neuroblastoma breakpoint family member 1-like</fullName>
    </submittedName>
</protein>
<dbReference type="Pfam" id="PF06758">
    <property type="entry name" value="Olduvai"/>
    <property type="match status" value="1"/>
</dbReference>
<accession>A0A6J3HGG7</accession>
<gene>
    <name evidence="6" type="primary">LOC116548022</name>
</gene>
<keyword evidence="5" id="KW-1185">Reference proteome</keyword>
<evidence type="ECO:0000256" key="3">
    <source>
        <dbReference type="SAM" id="MobiDB-lite"/>
    </source>
</evidence>
<organism evidence="5 6">
    <name type="scientific">Sapajus apella</name>
    <name type="common">Brown-capped capuchin</name>
    <name type="synonym">Cebus apella</name>
    <dbReference type="NCBI Taxonomy" id="9515"/>
    <lineage>
        <taxon>Eukaryota</taxon>
        <taxon>Metazoa</taxon>
        <taxon>Chordata</taxon>
        <taxon>Craniata</taxon>
        <taxon>Vertebrata</taxon>
        <taxon>Euteleostomi</taxon>
        <taxon>Mammalia</taxon>
        <taxon>Eutheria</taxon>
        <taxon>Euarchontoglires</taxon>
        <taxon>Primates</taxon>
        <taxon>Haplorrhini</taxon>
        <taxon>Platyrrhini</taxon>
        <taxon>Cebidae</taxon>
        <taxon>Cebinae</taxon>
        <taxon>Sapajus</taxon>
    </lineage>
</organism>
<evidence type="ECO:0000259" key="4">
    <source>
        <dbReference type="PROSITE" id="PS51316"/>
    </source>
</evidence>
<feature type="region of interest" description="Disordered" evidence="3">
    <location>
        <begin position="1"/>
        <end position="89"/>
    </location>
</feature>
<sequence length="128" mass="14050">MSQAAHDLGCRLTTEENDEDEDEDVHVAEAEKIEEPRAPRLIGEVARADVKRVPEDSPEECLITRSNSYGPTDSSQPHGDTSEIPFKADNVDSALAVESPSSHDVVEDALIIHSGDPYIPCFWYLCLG</sequence>
<dbReference type="PANTHER" id="PTHR14199">
    <property type="entry name" value="NEUROBLASTOMA BREAKPOINT FAMILY MEMBER 6-LIKE PROTEIN"/>
    <property type="match status" value="1"/>
</dbReference>
<dbReference type="InterPro" id="IPR055306">
    <property type="entry name" value="NBPF"/>
</dbReference>
<reference evidence="6" key="1">
    <citation type="submission" date="2025-08" db="UniProtKB">
        <authorList>
            <consortium name="RefSeq"/>
        </authorList>
    </citation>
    <scope>IDENTIFICATION</scope>
    <source>
        <tissue evidence="6">Blood</tissue>
    </source>
</reference>
<name>A0A6J3HGG7_SAPAP</name>
<feature type="compositionally biased region" description="Basic and acidic residues" evidence="3">
    <location>
        <begin position="25"/>
        <end position="38"/>
    </location>
</feature>
<evidence type="ECO:0000313" key="6">
    <source>
        <dbReference type="RefSeq" id="XP_032129608.1"/>
    </source>
</evidence>
<dbReference type="RefSeq" id="XP_032129608.1">
    <property type="nucleotide sequence ID" value="XM_032273717.1"/>
</dbReference>
<comment type="similarity">
    <text evidence="2">Belongs to the NBPF family.</text>
</comment>
<dbReference type="GeneID" id="116548022"/>
<evidence type="ECO:0000256" key="2">
    <source>
        <dbReference type="ARBA" id="ARBA00038417"/>
    </source>
</evidence>
<dbReference type="PANTHER" id="PTHR14199:SF29">
    <property type="entry name" value="NEUROBLASTOMA BREAKPOINT FAMILY MEMBER 4-RELATED"/>
    <property type="match status" value="1"/>
</dbReference>
<dbReference type="Proteomes" id="UP000504640">
    <property type="component" value="Unplaced"/>
</dbReference>
<feature type="compositionally biased region" description="Acidic residues" evidence="3">
    <location>
        <begin position="15"/>
        <end position="24"/>
    </location>
</feature>
<keyword evidence="1" id="KW-0175">Coiled coil</keyword>
<evidence type="ECO:0000313" key="5">
    <source>
        <dbReference type="Proteomes" id="UP000504640"/>
    </source>
</evidence>
<dbReference type="AlphaFoldDB" id="A0A6J3HGG7"/>
<evidence type="ECO:0000256" key="1">
    <source>
        <dbReference type="ARBA" id="ARBA00023054"/>
    </source>
</evidence>
<dbReference type="InterPro" id="IPR010630">
    <property type="entry name" value="Olduvai_dom"/>
</dbReference>
<proteinExistence type="inferred from homology"/>
<feature type="compositionally biased region" description="Polar residues" evidence="3">
    <location>
        <begin position="64"/>
        <end position="79"/>
    </location>
</feature>